<comment type="cofactor">
    <cofactor evidence="7">
        <name>Zn(2+)</name>
        <dbReference type="ChEBI" id="CHEBI:29105"/>
    </cofactor>
    <text evidence="7">Binds 1 zinc ion per subunit.</text>
</comment>
<keyword evidence="3 7" id="KW-0862">Zinc</keyword>
<dbReference type="Proteomes" id="UP000076066">
    <property type="component" value="Chromosome"/>
</dbReference>
<evidence type="ECO:0000256" key="3">
    <source>
        <dbReference type="ARBA" id="ARBA00022833"/>
    </source>
</evidence>
<evidence type="ECO:0000313" key="8">
    <source>
        <dbReference type="EMBL" id="AMW34577.1"/>
    </source>
</evidence>
<reference evidence="8 9" key="1">
    <citation type="submission" date="2016-02" db="EMBL/GenBank/DDBJ databases">
        <title>Complete Genome of H5569, the type strain of the newly described species Haematospirillium jordaniae.</title>
        <authorList>
            <person name="Nicholson A.C."/>
            <person name="Humrighouse B.W."/>
            <person name="Loparov V."/>
            <person name="McQuiston J.R."/>
        </authorList>
    </citation>
    <scope>NUCLEOTIDE SEQUENCE [LARGE SCALE GENOMIC DNA]</scope>
    <source>
        <strain evidence="8 9">H5569</strain>
    </source>
</reference>
<dbReference type="InterPro" id="IPR036388">
    <property type="entry name" value="WH-like_DNA-bd_sf"/>
</dbReference>
<feature type="binding site" evidence="7">
    <location>
        <position position="113"/>
    </location>
    <ligand>
        <name>Zn(2+)</name>
        <dbReference type="ChEBI" id="CHEBI:29105"/>
    </ligand>
</feature>
<feature type="binding site" evidence="7">
    <location>
        <position position="153"/>
    </location>
    <ligand>
        <name>Zn(2+)</name>
        <dbReference type="ChEBI" id="CHEBI:29105"/>
    </ligand>
</feature>
<keyword evidence="6" id="KW-0804">Transcription</keyword>
<feature type="binding site" evidence="7">
    <location>
        <position position="116"/>
    </location>
    <ligand>
        <name>Zn(2+)</name>
        <dbReference type="ChEBI" id="CHEBI:29105"/>
    </ligand>
</feature>
<dbReference type="GO" id="GO:1900376">
    <property type="term" value="P:regulation of secondary metabolite biosynthetic process"/>
    <property type="evidence" value="ECO:0007669"/>
    <property type="project" value="TreeGrafter"/>
</dbReference>
<keyword evidence="4" id="KW-0805">Transcription regulation</keyword>
<protein>
    <submittedName>
        <fullName evidence="8">Fur family transcriptional regulator</fullName>
    </submittedName>
</protein>
<evidence type="ECO:0000256" key="7">
    <source>
        <dbReference type="PIRSR" id="PIRSR602481-1"/>
    </source>
</evidence>
<keyword evidence="7" id="KW-0479">Metal-binding</keyword>
<dbReference type="InterPro" id="IPR043135">
    <property type="entry name" value="Fur_C"/>
</dbReference>
<dbReference type="KEGG" id="hjo:AY555_04575"/>
<evidence type="ECO:0000256" key="5">
    <source>
        <dbReference type="ARBA" id="ARBA00023125"/>
    </source>
</evidence>
<proteinExistence type="inferred from homology"/>
<dbReference type="InterPro" id="IPR036390">
    <property type="entry name" value="WH_DNA-bd_sf"/>
</dbReference>
<feature type="binding site" evidence="7">
    <location>
        <position position="156"/>
    </location>
    <ligand>
        <name>Zn(2+)</name>
        <dbReference type="ChEBI" id="CHEBI:29105"/>
    </ligand>
</feature>
<dbReference type="RefSeq" id="WP_066134035.1">
    <property type="nucleotide sequence ID" value="NZ_CP014525.1"/>
</dbReference>
<evidence type="ECO:0000256" key="1">
    <source>
        <dbReference type="ARBA" id="ARBA00007957"/>
    </source>
</evidence>
<keyword evidence="9" id="KW-1185">Reference proteome</keyword>
<dbReference type="InterPro" id="IPR002481">
    <property type="entry name" value="FUR"/>
</dbReference>
<dbReference type="OrthoDB" id="9801127at2"/>
<dbReference type="EMBL" id="CP014525">
    <property type="protein sequence ID" value="AMW34577.1"/>
    <property type="molecule type" value="Genomic_DNA"/>
</dbReference>
<name>A0A143DCY0_9PROT</name>
<organism evidence="8 9">
    <name type="scientific">Haematospirillum jordaniae</name>
    <dbReference type="NCBI Taxonomy" id="1549855"/>
    <lineage>
        <taxon>Bacteria</taxon>
        <taxon>Pseudomonadati</taxon>
        <taxon>Pseudomonadota</taxon>
        <taxon>Alphaproteobacteria</taxon>
        <taxon>Rhodospirillales</taxon>
        <taxon>Novispirillaceae</taxon>
        <taxon>Haematospirillum</taxon>
    </lineage>
</organism>
<dbReference type="SUPFAM" id="SSF46785">
    <property type="entry name" value="Winged helix' DNA-binding domain"/>
    <property type="match status" value="1"/>
</dbReference>
<keyword evidence="5" id="KW-0238">DNA-binding</keyword>
<keyword evidence="2" id="KW-0678">Repressor</keyword>
<gene>
    <name evidence="8" type="ORF">AY555_04575</name>
</gene>
<dbReference type="GO" id="GO:0045892">
    <property type="term" value="P:negative regulation of DNA-templated transcription"/>
    <property type="evidence" value="ECO:0007669"/>
    <property type="project" value="TreeGrafter"/>
</dbReference>
<dbReference type="GO" id="GO:0008270">
    <property type="term" value="F:zinc ion binding"/>
    <property type="evidence" value="ECO:0007669"/>
    <property type="project" value="TreeGrafter"/>
</dbReference>
<dbReference type="PANTHER" id="PTHR33202">
    <property type="entry name" value="ZINC UPTAKE REGULATION PROTEIN"/>
    <property type="match status" value="1"/>
</dbReference>
<dbReference type="GO" id="GO:0003700">
    <property type="term" value="F:DNA-binding transcription factor activity"/>
    <property type="evidence" value="ECO:0007669"/>
    <property type="project" value="InterPro"/>
</dbReference>
<dbReference type="Gene3D" id="3.30.1490.190">
    <property type="match status" value="1"/>
</dbReference>
<dbReference type="AlphaFoldDB" id="A0A143DCY0"/>
<dbReference type="Gene3D" id="1.10.10.10">
    <property type="entry name" value="Winged helix-like DNA-binding domain superfamily/Winged helix DNA-binding domain"/>
    <property type="match status" value="1"/>
</dbReference>
<comment type="similarity">
    <text evidence="1">Belongs to the Fur family.</text>
</comment>
<dbReference type="GO" id="GO:0000976">
    <property type="term" value="F:transcription cis-regulatory region binding"/>
    <property type="evidence" value="ECO:0007669"/>
    <property type="project" value="TreeGrafter"/>
</dbReference>
<dbReference type="Pfam" id="PF01475">
    <property type="entry name" value="FUR"/>
    <property type="match status" value="1"/>
</dbReference>
<evidence type="ECO:0000256" key="2">
    <source>
        <dbReference type="ARBA" id="ARBA00022491"/>
    </source>
</evidence>
<sequence length="165" mass="18078">MIPFPAPDHDHRRCRQSALDRAEALCMQQGARLTVARRQVLEILWEDHRPVSAYGILHRLNEAGGRVAPMAVYRALDFLVERGLAHRLNSLNAFVACSDAGHSVISGVWFFICSRCGQVAETQDTSIARAVSSAADRIGFAISAQIVEIMGVCPDCFASSVEEHS</sequence>
<dbReference type="PANTHER" id="PTHR33202:SF6">
    <property type="entry name" value="ZINC UPTAKE REGULATION PROTEIN"/>
    <property type="match status" value="1"/>
</dbReference>
<accession>A0A143DCY0</accession>
<evidence type="ECO:0000256" key="6">
    <source>
        <dbReference type="ARBA" id="ARBA00023163"/>
    </source>
</evidence>
<evidence type="ECO:0000313" key="9">
    <source>
        <dbReference type="Proteomes" id="UP000076066"/>
    </source>
</evidence>
<dbReference type="STRING" id="1549855.AY555_04575"/>
<dbReference type="GO" id="GO:0005829">
    <property type="term" value="C:cytosol"/>
    <property type="evidence" value="ECO:0007669"/>
    <property type="project" value="TreeGrafter"/>
</dbReference>
<evidence type="ECO:0000256" key="4">
    <source>
        <dbReference type="ARBA" id="ARBA00023015"/>
    </source>
</evidence>
<dbReference type="GeneID" id="53316425"/>